<organism evidence="1">
    <name type="scientific">marine sediment metagenome</name>
    <dbReference type="NCBI Taxonomy" id="412755"/>
    <lineage>
        <taxon>unclassified sequences</taxon>
        <taxon>metagenomes</taxon>
        <taxon>ecological metagenomes</taxon>
    </lineage>
</organism>
<accession>A0A0F9T0D0</accession>
<dbReference type="EMBL" id="LAZR01002075">
    <property type="protein sequence ID" value="KKN34948.1"/>
    <property type="molecule type" value="Genomic_DNA"/>
</dbReference>
<protein>
    <submittedName>
        <fullName evidence="1">Uncharacterized protein</fullName>
    </submittedName>
</protein>
<reference evidence="1" key="1">
    <citation type="journal article" date="2015" name="Nature">
        <title>Complex archaea that bridge the gap between prokaryotes and eukaryotes.</title>
        <authorList>
            <person name="Spang A."/>
            <person name="Saw J.H."/>
            <person name="Jorgensen S.L."/>
            <person name="Zaremba-Niedzwiedzka K."/>
            <person name="Martijn J."/>
            <person name="Lind A.E."/>
            <person name="van Eijk R."/>
            <person name="Schleper C."/>
            <person name="Guy L."/>
            <person name="Ettema T.J."/>
        </authorList>
    </citation>
    <scope>NUCLEOTIDE SEQUENCE</scope>
</reference>
<comment type="caution">
    <text evidence="1">The sequence shown here is derived from an EMBL/GenBank/DDBJ whole genome shotgun (WGS) entry which is preliminary data.</text>
</comment>
<gene>
    <name evidence="1" type="ORF">LCGC14_0788890</name>
</gene>
<proteinExistence type="predicted"/>
<name>A0A0F9T0D0_9ZZZZ</name>
<dbReference type="AlphaFoldDB" id="A0A0F9T0D0"/>
<evidence type="ECO:0000313" key="1">
    <source>
        <dbReference type="EMBL" id="KKN34948.1"/>
    </source>
</evidence>
<sequence>MRDVEVRSSAGGVEEELPKGYKVTKELLEDDWKLPLVWQVAAEEIINQMEHYNRRSSP</sequence>